<protein>
    <submittedName>
        <fullName evidence="1">Uncharacterized protein</fullName>
    </submittedName>
</protein>
<evidence type="ECO:0000313" key="2">
    <source>
        <dbReference type="Proteomes" id="UP001230005"/>
    </source>
</evidence>
<gene>
    <name evidence="1" type="ORF">J2S74_002181</name>
</gene>
<accession>A0ABT9ZVN4</accession>
<dbReference type="Proteomes" id="UP001230005">
    <property type="component" value="Unassembled WGS sequence"/>
</dbReference>
<evidence type="ECO:0000313" key="1">
    <source>
        <dbReference type="EMBL" id="MDQ0254802.1"/>
    </source>
</evidence>
<keyword evidence="2" id="KW-1185">Reference proteome</keyword>
<dbReference type="RefSeq" id="WP_307325255.1">
    <property type="nucleotide sequence ID" value="NZ_JAUSUG010000007.1"/>
</dbReference>
<dbReference type="EMBL" id="JAUSUG010000007">
    <property type="protein sequence ID" value="MDQ0254802.1"/>
    <property type="molecule type" value="Genomic_DNA"/>
</dbReference>
<reference evidence="1 2" key="1">
    <citation type="submission" date="2023-07" db="EMBL/GenBank/DDBJ databases">
        <title>Genomic Encyclopedia of Type Strains, Phase IV (KMG-IV): sequencing the most valuable type-strain genomes for metagenomic binning, comparative biology and taxonomic classification.</title>
        <authorList>
            <person name="Goeker M."/>
        </authorList>
    </citation>
    <scope>NUCLEOTIDE SEQUENCE [LARGE SCALE GENOMIC DNA]</scope>
    <source>
        <strain evidence="1 2">DSM 9768</strain>
    </source>
</reference>
<name>A0ABT9ZVN4_9BACI</name>
<comment type="caution">
    <text evidence="1">The sequence shown here is derived from an EMBL/GenBank/DDBJ whole genome shotgun (WGS) entry which is preliminary data.</text>
</comment>
<organism evidence="1 2">
    <name type="scientific">Evansella vedderi</name>
    <dbReference type="NCBI Taxonomy" id="38282"/>
    <lineage>
        <taxon>Bacteria</taxon>
        <taxon>Bacillati</taxon>
        <taxon>Bacillota</taxon>
        <taxon>Bacilli</taxon>
        <taxon>Bacillales</taxon>
        <taxon>Bacillaceae</taxon>
        <taxon>Evansella</taxon>
    </lineage>
</organism>
<proteinExistence type="predicted"/>
<sequence>MDDTIRDTIRQALLANVFNLTPPGHLVTIVDEDGRARTIRADEAVLRPGEIGVVFCLPIFGAPSRRLPDVNLRRDQFVRVRCGLTTIDVFCDRRVTGPPTQTVTLRTGEFFVVTCER</sequence>